<dbReference type="AlphaFoldDB" id="A0A1Y2HZ77"/>
<feature type="non-terminal residue" evidence="2">
    <location>
        <position position="55"/>
    </location>
</feature>
<accession>A0A1Y2HZ77</accession>
<evidence type="ECO:0000256" key="1">
    <source>
        <dbReference type="SAM" id="MobiDB-lite"/>
    </source>
</evidence>
<organism evidence="2 3">
    <name type="scientific">Catenaria anguillulae PL171</name>
    <dbReference type="NCBI Taxonomy" id="765915"/>
    <lineage>
        <taxon>Eukaryota</taxon>
        <taxon>Fungi</taxon>
        <taxon>Fungi incertae sedis</taxon>
        <taxon>Blastocladiomycota</taxon>
        <taxon>Blastocladiomycetes</taxon>
        <taxon>Blastocladiales</taxon>
        <taxon>Catenariaceae</taxon>
        <taxon>Catenaria</taxon>
    </lineage>
</organism>
<evidence type="ECO:0000313" key="2">
    <source>
        <dbReference type="EMBL" id="ORZ39917.1"/>
    </source>
</evidence>
<keyword evidence="3" id="KW-1185">Reference proteome</keyword>
<evidence type="ECO:0000313" key="3">
    <source>
        <dbReference type="Proteomes" id="UP000193411"/>
    </source>
</evidence>
<dbReference type="EMBL" id="MCFL01000004">
    <property type="protein sequence ID" value="ORZ39917.1"/>
    <property type="molecule type" value="Genomic_DNA"/>
</dbReference>
<feature type="region of interest" description="Disordered" evidence="1">
    <location>
        <begin position="28"/>
        <end position="55"/>
    </location>
</feature>
<name>A0A1Y2HZ77_9FUNG</name>
<comment type="caution">
    <text evidence="2">The sequence shown here is derived from an EMBL/GenBank/DDBJ whole genome shotgun (WGS) entry which is preliminary data.</text>
</comment>
<protein>
    <submittedName>
        <fullName evidence="2">Uncharacterized protein</fullName>
    </submittedName>
</protein>
<sequence>MNSRLFSSRESGTFKVYPCVHAPCPTVGGKWWEGGNPTERKEPRGGNSLQWKRRS</sequence>
<gene>
    <name evidence="2" type="ORF">BCR44DRAFT_1425877</name>
</gene>
<dbReference type="Proteomes" id="UP000193411">
    <property type="component" value="Unassembled WGS sequence"/>
</dbReference>
<reference evidence="2 3" key="1">
    <citation type="submission" date="2016-07" db="EMBL/GenBank/DDBJ databases">
        <title>Pervasive Adenine N6-methylation of Active Genes in Fungi.</title>
        <authorList>
            <consortium name="DOE Joint Genome Institute"/>
            <person name="Mondo S.J."/>
            <person name="Dannebaum R.O."/>
            <person name="Kuo R.C."/>
            <person name="Labutti K."/>
            <person name="Haridas S."/>
            <person name="Kuo A."/>
            <person name="Salamov A."/>
            <person name="Ahrendt S.R."/>
            <person name="Lipzen A."/>
            <person name="Sullivan W."/>
            <person name="Andreopoulos W.B."/>
            <person name="Clum A."/>
            <person name="Lindquist E."/>
            <person name="Daum C."/>
            <person name="Ramamoorthy G.K."/>
            <person name="Gryganskyi A."/>
            <person name="Culley D."/>
            <person name="Magnuson J.K."/>
            <person name="James T.Y."/>
            <person name="O'Malley M.A."/>
            <person name="Stajich J.E."/>
            <person name="Spatafora J.W."/>
            <person name="Visel A."/>
            <person name="Grigoriev I.V."/>
        </authorList>
    </citation>
    <scope>NUCLEOTIDE SEQUENCE [LARGE SCALE GENOMIC DNA]</scope>
    <source>
        <strain evidence="2 3">PL171</strain>
    </source>
</reference>
<proteinExistence type="predicted"/>